<sequence>ILNFDPKAAAKVNFKNEDRAPLLFIAGEKGWEEVASFALDWANSRRRSASTDSRRSSRKRRARPPSTSAGSA</sequence>
<dbReference type="EMBL" id="QFQP01000061">
    <property type="protein sequence ID" value="PZR04280.1"/>
    <property type="molecule type" value="Genomic_DNA"/>
</dbReference>
<organism evidence="2 3">
    <name type="scientific">Archangium gephyra</name>
    <dbReference type="NCBI Taxonomy" id="48"/>
    <lineage>
        <taxon>Bacteria</taxon>
        <taxon>Pseudomonadati</taxon>
        <taxon>Myxococcota</taxon>
        <taxon>Myxococcia</taxon>
        <taxon>Myxococcales</taxon>
        <taxon>Cystobacterineae</taxon>
        <taxon>Archangiaceae</taxon>
        <taxon>Archangium</taxon>
    </lineage>
</organism>
<accession>A0A2W5SNV0</accession>
<evidence type="ECO:0000256" key="1">
    <source>
        <dbReference type="SAM" id="MobiDB-lite"/>
    </source>
</evidence>
<gene>
    <name evidence="2" type="ORF">DI536_34625</name>
</gene>
<proteinExistence type="predicted"/>
<evidence type="ECO:0000313" key="2">
    <source>
        <dbReference type="EMBL" id="PZR04280.1"/>
    </source>
</evidence>
<dbReference type="Proteomes" id="UP000249061">
    <property type="component" value="Unassembled WGS sequence"/>
</dbReference>
<comment type="caution">
    <text evidence="2">The sequence shown here is derived from an EMBL/GenBank/DDBJ whole genome shotgun (WGS) entry which is preliminary data.</text>
</comment>
<name>A0A2W5SNV0_9BACT</name>
<dbReference type="AlphaFoldDB" id="A0A2W5SNV0"/>
<evidence type="ECO:0000313" key="3">
    <source>
        <dbReference type="Proteomes" id="UP000249061"/>
    </source>
</evidence>
<reference evidence="2 3" key="1">
    <citation type="submission" date="2017-08" db="EMBL/GenBank/DDBJ databases">
        <title>Infants hospitalized years apart are colonized by the same room-sourced microbial strains.</title>
        <authorList>
            <person name="Brooks B."/>
            <person name="Olm M.R."/>
            <person name="Firek B.A."/>
            <person name="Baker R."/>
            <person name="Thomas B.C."/>
            <person name="Morowitz M.J."/>
            <person name="Banfield J.F."/>
        </authorList>
    </citation>
    <scope>NUCLEOTIDE SEQUENCE [LARGE SCALE GENOMIC DNA]</scope>
    <source>
        <strain evidence="2">S2_003_000_R2_14</strain>
    </source>
</reference>
<feature type="region of interest" description="Disordered" evidence="1">
    <location>
        <begin position="44"/>
        <end position="72"/>
    </location>
</feature>
<feature type="non-terminal residue" evidence="2">
    <location>
        <position position="1"/>
    </location>
</feature>
<protein>
    <submittedName>
        <fullName evidence="2">Uncharacterized protein</fullName>
    </submittedName>
</protein>